<dbReference type="EMBL" id="UINC01175303">
    <property type="protein sequence ID" value="SVD81855.1"/>
    <property type="molecule type" value="Genomic_DNA"/>
</dbReference>
<name>A0A382YG87_9ZZZZ</name>
<sequence length="29" mass="3402">MGNLYDHGVVMRLAKYGIPYRFWALIAFV</sequence>
<proteinExistence type="predicted"/>
<feature type="non-terminal residue" evidence="1">
    <location>
        <position position="29"/>
    </location>
</feature>
<accession>A0A382YG87</accession>
<dbReference type="AlphaFoldDB" id="A0A382YG87"/>
<evidence type="ECO:0000313" key="1">
    <source>
        <dbReference type="EMBL" id="SVD81855.1"/>
    </source>
</evidence>
<organism evidence="1">
    <name type="scientific">marine metagenome</name>
    <dbReference type="NCBI Taxonomy" id="408172"/>
    <lineage>
        <taxon>unclassified sequences</taxon>
        <taxon>metagenomes</taxon>
        <taxon>ecological metagenomes</taxon>
    </lineage>
</organism>
<reference evidence="1" key="1">
    <citation type="submission" date="2018-05" db="EMBL/GenBank/DDBJ databases">
        <authorList>
            <person name="Lanie J.A."/>
            <person name="Ng W.-L."/>
            <person name="Kazmierczak K.M."/>
            <person name="Andrzejewski T.M."/>
            <person name="Davidsen T.M."/>
            <person name="Wayne K.J."/>
            <person name="Tettelin H."/>
            <person name="Glass J.I."/>
            <person name="Rusch D."/>
            <person name="Podicherti R."/>
            <person name="Tsui H.-C.T."/>
            <person name="Winkler M.E."/>
        </authorList>
    </citation>
    <scope>NUCLEOTIDE SEQUENCE</scope>
</reference>
<gene>
    <name evidence="1" type="ORF">METZ01_LOCUS434709</name>
</gene>
<protein>
    <submittedName>
        <fullName evidence="1">Uncharacterized protein</fullName>
    </submittedName>
</protein>